<feature type="transmembrane region" description="Helical" evidence="1">
    <location>
        <begin position="156"/>
        <end position="177"/>
    </location>
</feature>
<gene>
    <name evidence="2" type="ORF">ALT_1053</name>
</gene>
<keyword evidence="1" id="KW-0812">Transmembrane</keyword>
<feature type="transmembrane region" description="Helical" evidence="1">
    <location>
        <begin position="183"/>
        <end position="207"/>
    </location>
</feature>
<reference evidence="2 3" key="1">
    <citation type="submission" date="2015-11" db="EMBL/GenBank/DDBJ databases">
        <title>Aspergillus lentulus strain IFM 54703T.</title>
        <authorList>
            <person name="Kusuya Y."/>
            <person name="Sakai K."/>
            <person name="Kamei K."/>
            <person name="Takahashi H."/>
            <person name="Yaguchi T."/>
        </authorList>
    </citation>
    <scope>NUCLEOTIDE SEQUENCE [LARGE SCALE GENOMIC DNA]</scope>
    <source>
        <strain evidence="2 3">IFM 54703</strain>
    </source>
</reference>
<evidence type="ECO:0000256" key="1">
    <source>
        <dbReference type="SAM" id="Phobius"/>
    </source>
</evidence>
<dbReference type="AlphaFoldDB" id="A0AAN4PBZ3"/>
<dbReference type="PANTHER" id="PTHR46154:SF2">
    <property type="entry name" value="SOLUTE SYMPORTER FAMILY TRANSPORTER (AFU_ORTHOLOGUE AFUA_6G03200)"/>
    <property type="match status" value="1"/>
</dbReference>
<protein>
    <recommendedName>
        <fullName evidence="4">Urea active transporter 1</fullName>
    </recommendedName>
</protein>
<dbReference type="GO" id="GO:0015204">
    <property type="term" value="F:urea transmembrane transporter activity"/>
    <property type="evidence" value="ECO:0007669"/>
    <property type="project" value="InterPro"/>
</dbReference>
<feature type="transmembrane region" description="Helical" evidence="1">
    <location>
        <begin position="9"/>
        <end position="29"/>
    </location>
</feature>
<dbReference type="Proteomes" id="UP000051487">
    <property type="component" value="Unassembled WGS sequence"/>
</dbReference>
<evidence type="ECO:0000313" key="2">
    <source>
        <dbReference type="EMBL" id="GAQ03732.1"/>
    </source>
</evidence>
<dbReference type="EMBL" id="BCLY01000001">
    <property type="protein sequence ID" value="GAQ03732.1"/>
    <property type="molecule type" value="Genomic_DNA"/>
</dbReference>
<sequence>MAQSNDLQVLPPSTGYGIVAVPVGLILLWGRMSTVAAVMAPWLGFACGIAVWFVTAMKRSGAINIEATGDGTNAAAGILLPLAFPCMDAQVAPGIEAVTPTPQEDAVQPSKAVDGYEKGTPAPAKNEIVEFVHDKQIEPMNPILARKAERLAQGASIAFILIGVILVPFTLFGTSYMYSKPFFTGWVVVSLIWIWATVIICVVYPVVESAGALGDISRGLWMDMKALMGVKKKSLQTNAV</sequence>
<comment type="caution">
    <text evidence="2">The sequence shown here is derived from an EMBL/GenBank/DDBJ whole genome shotgun (WGS) entry which is preliminary data.</text>
</comment>
<evidence type="ECO:0008006" key="4">
    <source>
        <dbReference type="Google" id="ProtNLM"/>
    </source>
</evidence>
<accession>A0AAN4PBZ3</accession>
<proteinExistence type="predicted"/>
<dbReference type="InterPro" id="IPR031155">
    <property type="entry name" value="DUR"/>
</dbReference>
<name>A0AAN4PBZ3_ASPLE</name>
<evidence type="ECO:0000313" key="3">
    <source>
        <dbReference type="Proteomes" id="UP000051487"/>
    </source>
</evidence>
<organism evidence="2 3">
    <name type="scientific">Aspergillus lentulus</name>
    <dbReference type="NCBI Taxonomy" id="293939"/>
    <lineage>
        <taxon>Eukaryota</taxon>
        <taxon>Fungi</taxon>
        <taxon>Dikarya</taxon>
        <taxon>Ascomycota</taxon>
        <taxon>Pezizomycotina</taxon>
        <taxon>Eurotiomycetes</taxon>
        <taxon>Eurotiomycetidae</taxon>
        <taxon>Eurotiales</taxon>
        <taxon>Aspergillaceae</taxon>
        <taxon>Aspergillus</taxon>
        <taxon>Aspergillus subgen. Fumigati</taxon>
    </lineage>
</organism>
<keyword evidence="1" id="KW-0472">Membrane</keyword>
<keyword evidence="1" id="KW-1133">Transmembrane helix</keyword>
<dbReference type="GO" id="GO:0005886">
    <property type="term" value="C:plasma membrane"/>
    <property type="evidence" value="ECO:0007669"/>
    <property type="project" value="TreeGrafter"/>
</dbReference>
<feature type="transmembrane region" description="Helical" evidence="1">
    <location>
        <begin position="35"/>
        <end position="54"/>
    </location>
</feature>
<dbReference type="PANTHER" id="PTHR46154">
    <property type="match status" value="1"/>
</dbReference>